<accession>A0A5B0SD15</accession>
<evidence type="ECO:0000313" key="2">
    <source>
        <dbReference type="EMBL" id="KAA1135741.1"/>
    </source>
</evidence>
<evidence type="ECO:0000313" key="3">
    <source>
        <dbReference type="EMBL" id="KAA1135742.1"/>
    </source>
</evidence>
<feature type="compositionally biased region" description="Low complexity" evidence="1">
    <location>
        <begin position="453"/>
        <end position="467"/>
    </location>
</feature>
<feature type="compositionally biased region" description="Polar residues" evidence="1">
    <location>
        <begin position="412"/>
        <end position="444"/>
    </location>
</feature>
<dbReference type="EMBL" id="VDEP01000037">
    <property type="protein sequence ID" value="KAA1135741.1"/>
    <property type="molecule type" value="Genomic_DNA"/>
</dbReference>
<gene>
    <name evidence="2" type="ORF">PGTUg99_018768</name>
    <name evidence="3" type="ORF">PGTUg99_019033</name>
</gene>
<evidence type="ECO:0000256" key="1">
    <source>
        <dbReference type="SAM" id="MobiDB-lite"/>
    </source>
</evidence>
<proteinExistence type="predicted"/>
<dbReference type="AlphaFoldDB" id="A0A5B0SD15"/>
<organism evidence="3 4">
    <name type="scientific">Puccinia graminis f. sp. tritici</name>
    <dbReference type="NCBI Taxonomy" id="56615"/>
    <lineage>
        <taxon>Eukaryota</taxon>
        <taxon>Fungi</taxon>
        <taxon>Dikarya</taxon>
        <taxon>Basidiomycota</taxon>
        <taxon>Pucciniomycotina</taxon>
        <taxon>Pucciniomycetes</taxon>
        <taxon>Pucciniales</taxon>
        <taxon>Pucciniaceae</taxon>
        <taxon>Puccinia</taxon>
    </lineage>
</organism>
<evidence type="ECO:0000313" key="4">
    <source>
        <dbReference type="Proteomes" id="UP000325313"/>
    </source>
</evidence>
<comment type="caution">
    <text evidence="3">The sequence shown here is derived from an EMBL/GenBank/DDBJ whole genome shotgun (WGS) entry which is preliminary data.</text>
</comment>
<feature type="region of interest" description="Disordered" evidence="1">
    <location>
        <begin position="1"/>
        <end position="56"/>
    </location>
</feature>
<feature type="compositionally biased region" description="Polar residues" evidence="1">
    <location>
        <begin position="390"/>
        <end position="402"/>
    </location>
</feature>
<feature type="region of interest" description="Disordered" evidence="1">
    <location>
        <begin position="342"/>
        <end position="497"/>
    </location>
</feature>
<sequence length="497" mass="55454">MDGSNGSKATRSKTNARKEPAETLTEPAPKPNPPQPTIIEPSTANPTSEPHESDEEGSIDLIAKIPETAKEVLLNTSIPPEEDQAAERSLVWAKLKEAQSSGDKLLSKILLKAYNELEETVIDGPPKMTRSLSALPVLTNISSDMTILKSNANNTETELEDNLVYAVGTVTSHQDIGFTPYFDDNIRKLKAPLPLTIFDREWQKKALAAHLMMKPSKNSEDKAYRGLAYHDEWTQSHSSWTNNHRSFYITLRDVYGKGIFAEKLRIHKENCDAISDVYGFMTAFRYDMQIRMNAFAHRVPSKDGAAIPDISVKQSVVVEQCYSLVRSYGEASWKDNLYAPGASHASYDPDTGTKRPELSKSASYPINQQQGSSSGGRGNHQERRKEKRWNNQNQGWGHSNNYFHHGVDQHNPMFNQFNHGFVNGYNTPSQDAQNQRQYASQPNYGYNHHTHASGSSYGQNSQNNQYGSGEGRKRFRGNESGGKVSGNKDNDPNGGKQ</sequence>
<dbReference type="EMBL" id="VDEP01000037">
    <property type="protein sequence ID" value="KAA1135742.1"/>
    <property type="molecule type" value="Genomic_DNA"/>
</dbReference>
<name>A0A5B0SD15_PUCGR</name>
<reference evidence="3 4" key="1">
    <citation type="submission" date="2019-05" db="EMBL/GenBank/DDBJ databases">
        <title>Emergence of the Ug99 lineage of the wheat stem rust pathogen through somatic hybridization.</title>
        <authorList>
            <person name="Li F."/>
            <person name="Upadhyaya N.M."/>
            <person name="Sperschneider J."/>
            <person name="Matny O."/>
            <person name="Nguyen-Phuc H."/>
            <person name="Mago R."/>
            <person name="Raley C."/>
            <person name="Miller M.E."/>
            <person name="Silverstein K.A.T."/>
            <person name="Henningsen E."/>
            <person name="Hirsch C.D."/>
            <person name="Visser B."/>
            <person name="Pretorius Z.A."/>
            <person name="Steffenson B.J."/>
            <person name="Schwessinger B."/>
            <person name="Dodds P.N."/>
            <person name="Figueroa M."/>
        </authorList>
    </citation>
    <scope>NUCLEOTIDE SEQUENCE [LARGE SCALE GENOMIC DNA]</scope>
    <source>
        <strain evidence="3 4">Ug99</strain>
    </source>
</reference>
<protein>
    <submittedName>
        <fullName evidence="3">Uncharacterized protein</fullName>
    </submittedName>
</protein>
<dbReference type="Proteomes" id="UP000325313">
    <property type="component" value="Unassembled WGS sequence"/>
</dbReference>